<dbReference type="PROSITE" id="PS51925">
    <property type="entry name" value="SWIB_MDM2"/>
    <property type="match status" value="1"/>
</dbReference>
<dbReference type="SUPFAM" id="SSF47592">
    <property type="entry name" value="SWIB/MDM2 domain"/>
    <property type="match status" value="1"/>
</dbReference>
<reference evidence="6" key="2">
    <citation type="submission" date="2025-09" db="UniProtKB">
        <authorList>
            <consortium name="Ensembl"/>
        </authorList>
    </citation>
    <scope>IDENTIFICATION</scope>
</reference>
<dbReference type="InterPro" id="IPR036885">
    <property type="entry name" value="SWIB_MDM2_dom_sf"/>
</dbReference>
<dbReference type="PANTHER" id="PTHR13844">
    <property type="entry name" value="SWI/SNF-RELATED MATRIX-ASSOCIATED ACTIN-DEPENDENT REGULATOR OF CHROMATIN SUBFAMILY D"/>
    <property type="match status" value="1"/>
</dbReference>
<evidence type="ECO:0000256" key="2">
    <source>
        <dbReference type="ARBA" id="ARBA00022553"/>
    </source>
</evidence>
<gene>
    <name evidence="6" type="primary">SMARCD2</name>
</gene>
<dbReference type="RefSeq" id="XP_026258019.1">
    <property type="nucleotide sequence ID" value="XM_026402234.1"/>
</dbReference>
<evidence type="ECO:0000256" key="1">
    <source>
        <dbReference type="ARBA" id="ARBA00010619"/>
    </source>
</evidence>
<dbReference type="AlphaFoldDB" id="A0A8D2KBX9"/>
<dbReference type="Pfam" id="PF02201">
    <property type="entry name" value="SWIB"/>
    <property type="match status" value="1"/>
</dbReference>
<dbReference type="Gene3D" id="1.10.245.10">
    <property type="entry name" value="SWIB/MDM2 domain"/>
    <property type="match status" value="1"/>
</dbReference>
<dbReference type="InterPro" id="IPR030090">
    <property type="entry name" value="SMARCD2_SWIB_dom"/>
</dbReference>
<accession>A0A8D2KBX9</accession>
<protein>
    <submittedName>
        <fullName evidence="6">SWI/SNF related BAF chromatin remodeling complex subunit D2</fullName>
    </submittedName>
</protein>
<evidence type="ECO:0000259" key="5">
    <source>
        <dbReference type="PROSITE" id="PS51925"/>
    </source>
</evidence>
<feature type="region of interest" description="Disordered" evidence="4">
    <location>
        <begin position="21"/>
        <end position="45"/>
    </location>
</feature>
<name>A0A8D2KBX9_UROPR</name>
<dbReference type="GeneTree" id="ENSGT00940000158654"/>
<keyword evidence="7" id="KW-1185">Reference proteome</keyword>
<organism evidence="6 7">
    <name type="scientific">Urocitellus parryii</name>
    <name type="common">Arctic ground squirrel</name>
    <name type="synonym">Spermophilus parryii</name>
    <dbReference type="NCBI Taxonomy" id="9999"/>
    <lineage>
        <taxon>Eukaryota</taxon>
        <taxon>Metazoa</taxon>
        <taxon>Chordata</taxon>
        <taxon>Craniata</taxon>
        <taxon>Vertebrata</taxon>
        <taxon>Euteleostomi</taxon>
        <taxon>Mammalia</taxon>
        <taxon>Eutheria</taxon>
        <taxon>Euarchontoglires</taxon>
        <taxon>Glires</taxon>
        <taxon>Rodentia</taxon>
        <taxon>Sciuromorpha</taxon>
        <taxon>Sciuridae</taxon>
        <taxon>Xerinae</taxon>
        <taxon>Marmotini</taxon>
        <taxon>Urocitellus</taxon>
    </lineage>
</organism>
<feature type="compositionally biased region" description="Low complexity" evidence="4">
    <location>
        <begin position="34"/>
        <end position="45"/>
    </location>
</feature>
<dbReference type="CDD" id="cd17675">
    <property type="entry name" value="SWIB_BAF60B"/>
    <property type="match status" value="1"/>
</dbReference>
<keyword evidence="2" id="KW-0597">Phosphoprotein</keyword>
<proteinExistence type="inferred from homology"/>
<dbReference type="InterPro" id="IPR003121">
    <property type="entry name" value="SWIB_MDM2_domain"/>
</dbReference>
<dbReference type="GO" id="GO:0006325">
    <property type="term" value="P:chromatin organization"/>
    <property type="evidence" value="ECO:0007669"/>
    <property type="project" value="UniProtKB-KW"/>
</dbReference>
<sequence>MSGRGAGGFPLPPLSPGGGAVAAALGAPPPPAGPGMLPGPALRGPGPAGGVGGPGTAAFRPMGPAGPAAQYQRPGMSPGSRMPMAGLQVGPPAGSPFGTAAPLRPGMPPTMMDPFRKRLLVPQAQPPIPAQRRGLKRRKMADKVLPQRIRELVPESQAYMDLLAFERKLDQTIARKRMEIQEAIKKPLTPSKQKRKFSSFFKSLVIELDKELYGPDNHLVEWHRMPTTQETDGFQVKRPGDLNVKCTLLLMLDHQPPQYKLDPRLARLLGVHTQTRAAIMQALWLYIKHNQLQDGHEREYINCNRYFRQIFSCGRLRFSEIPMKLAGLLQHPDPIVINHVISVDPNDQKKTACYDIDVEVDDPLKAQMSNFLASTTNQQEIASLDVKIHETIESINQLKTQRDFMLSFSTDPQDFIQEWLRSQRRDLKIITDVIGNPEEERRAAFYHQPWAQEAVGRHIFAKVQQRRQELEQVLGIRLT</sequence>
<dbReference type="InterPro" id="IPR019835">
    <property type="entry name" value="SWIB_domain"/>
</dbReference>
<evidence type="ECO:0000256" key="3">
    <source>
        <dbReference type="ARBA" id="ARBA00022853"/>
    </source>
</evidence>
<evidence type="ECO:0000256" key="4">
    <source>
        <dbReference type="SAM" id="MobiDB-lite"/>
    </source>
</evidence>
<feature type="domain" description="DM2" evidence="5">
    <location>
        <begin position="254"/>
        <end position="331"/>
    </location>
</feature>
<evidence type="ECO:0000313" key="6">
    <source>
        <dbReference type="Ensembl" id="ENSUPAP00010001443.1"/>
    </source>
</evidence>
<dbReference type="FunFam" id="1.10.245.10:FF:000001">
    <property type="entry name" value="SWI/SNF-related matrix-associated regulator of chromatin subfamily D member 3 isoform 1"/>
    <property type="match status" value="1"/>
</dbReference>
<evidence type="ECO:0000313" key="7">
    <source>
        <dbReference type="Proteomes" id="UP000694417"/>
    </source>
</evidence>
<keyword evidence="3" id="KW-0156">Chromatin regulator</keyword>
<dbReference type="GO" id="GO:0005654">
    <property type="term" value="C:nucleoplasm"/>
    <property type="evidence" value="ECO:0007669"/>
    <property type="project" value="UniProtKB-ARBA"/>
</dbReference>
<dbReference type="GeneID" id="113192184"/>
<comment type="similarity">
    <text evidence="1">Belongs to the SMARCD family.</text>
</comment>
<dbReference type="SMART" id="SM00151">
    <property type="entry name" value="SWIB"/>
    <property type="match status" value="1"/>
</dbReference>
<dbReference type="Proteomes" id="UP000694417">
    <property type="component" value="Unplaced"/>
</dbReference>
<dbReference type="Ensembl" id="ENSUPAT00010001689.1">
    <property type="protein sequence ID" value="ENSUPAP00010001443.1"/>
    <property type="gene ID" value="ENSUPAG00010001214.1"/>
</dbReference>
<reference evidence="6" key="1">
    <citation type="submission" date="2025-08" db="UniProtKB">
        <authorList>
            <consortium name="Ensembl"/>
        </authorList>
    </citation>
    <scope>IDENTIFICATION</scope>
</reference>